<dbReference type="Pfam" id="PF14223">
    <property type="entry name" value="Retrotran_gag_2"/>
    <property type="match status" value="1"/>
</dbReference>
<feature type="region of interest" description="Disordered" evidence="1">
    <location>
        <begin position="1"/>
        <end position="22"/>
    </location>
</feature>
<evidence type="ECO:0000313" key="2">
    <source>
        <dbReference type="EMBL" id="KAD2805295.1"/>
    </source>
</evidence>
<dbReference type="PANTHER" id="PTHR47481:SF22">
    <property type="entry name" value="RETROTRANSPOSON GAG DOMAIN-CONTAINING PROTEIN"/>
    <property type="match status" value="1"/>
</dbReference>
<dbReference type="EMBL" id="SZYD01000018">
    <property type="protein sequence ID" value="KAD2805295.1"/>
    <property type="molecule type" value="Genomic_DNA"/>
</dbReference>
<dbReference type="PANTHER" id="PTHR47481">
    <property type="match status" value="1"/>
</dbReference>
<gene>
    <name evidence="2" type="ORF">E3N88_38672</name>
</gene>
<evidence type="ECO:0000256" key="1">
    <source>
        <dbReference type="SAM" id="MobiDB-lite"/>
    </source>
</evidence>
<dbReference type="OrthoDB" id="1912561at2759"/>
<sequence length="281" mass="31188">MSTDSHSDTTIPPHTESPFTTSIPINTPSLTMVHFPSSLKLSSSNYLGWKTQVEAILHGLDLHKFIDGSFPPPSPITEPSYNHWFQQDRLLFGALVGSLSPSIVPLIANATSSLDAWRILSNTYASPSRGHIKQLQHRLKNTSKSSDQPITEYMQSIKIIIDELSILGKTMDPEDITDVVLTGLDPTTYKPIIDAIHARDTPISFHELHEKLINHELSIVQTPPTLPSLHQPTTAFVAHPRHPQKPWHNRPSIPPSNRTPGLLPTPPQPQLSPNQKPFLGK</sequence>
<name>A0A5N6LVI7_9ASTR</name>
<reference evidence="2 3" key="1">
    <citation type="submission" date="2019-05" db="EMBL/GenBank/DDBJ databases">
        <title>Mikania micrantha, genome provides insights into the molecular mechanism of rapid growth.</title>
        <authorList>
            <person name="Liu B."/>
        </authorList>
    </citation>
    <scope>NUCLEOTIDE SEQUENCE [LARGE SCALE GENOMIC DNA]</scope>
    <source>
        <strain evidence="2">NLD-2019</strain>
        <tissue evidence="2">Leaf</tissue>
    </source>
</reference>
<evidence type="ECO:0008006" key="4">
    <source>
        <dbReference type="Google" id="ProtNLM"/>
    </source>
</evidence>
<keyword evidence="3" id="KW-1185">Reference proteome</keyword>
<feature type="region of interest" description="Disordered" evidence="1">
    <location>
        <begin position="239"/>
        <end position="281"/>
    </location>
</feature>
<feature type="compositionally biased region" description="Basic residues" evidence="1">
    <location>
        <begin position="239"/>
        <end position="248"/>
    </location>
</feature>
<dbReference type="AlphaFoldDB" id="A0A5N6LVI7"/>
<proteinExistence type="predicted"/>
<accession>A0A5N6LVI7</accession>
<protein>
    <recommendedName>
        <fullName evidence="4">Retrotransposon Copia-like N-terminal domain-containing protein</fullName>
    </recommendedName>
</protein>
<evidence type="ECO:0000313" key="3">
    <source>
        <dbReference type="Proteomes" id="UP000326396"/>
    </source>
</evidence>
<dbReference type="Proteomes" id="UP000326396">
    <property type="component" value="Linkage Group LG8"/>
</dbReference>
<organism evidence="2 3">
    <name type="scientific">Mikania micrantha</name>
    <name type="common">bitter vine</name>
    <dbReference type="NCBI Taxonomy" id="192012"/>
    <lineage>
        <taxon>Eukaryota</taxon>
        <taxon>Viridiplantae</taxon>
        <taxon>Streptophyta</taxon>
        <taxon>Embryophyta</taxon>
        <taxon>Tracheophyta</taxon>
        <taxon>Spermatophyta</taxon>
        <taxon>Magnoliopsida</taxon>
        <taxon>eudicotyledons</taxon>
        <taxon>Gunneridae</taxon>
        <taxon>Pentapetalae</taxon>
        <taxon>asterids</taxon>
        <taxon>campanulids</taxon>
        <taxon>Asterales</taxon>
        <taxon>Asteraceae</taxon>
        <taxon>Asteroideae</taxon>
        <taxon>Heliantheae alliance</taxon>
        <taxon>Eupatorieae</taxon>
        <taxon>Mikania</taxon>
    </lineage>
</organism>
<comment type="caution">
    <text evidence="2">The sequence shown here is derived from an EMBL/GenBank/DDBJ whole genome shotgun (WGS) entry which is preliminary data.</text>
</comment>